<protein>
    <submittedName>
        <fullName evidence="7">Protein involved in gliding motility GldA</fullName>
    </submittedName>
</protein>
<keyword evidence="3" id="KW-0536">Nodulation</keyword>
<dbReference type="OrthoDB" id="9801987at2"/>
<dbReference type="GO" id="GO:0005524">
    <property type="term" value="F:ATP binding"/>
    <property type="evidence" value="ECO:0007669"/>
    <property type="project" value="UniProtKB-KW"/>
</dbReference>
<evidence type="ECO:0000256" key="3">
    <source>
        <dbReference type="ARBA" id="ARBA00022458"/>
    </source>
</evidence>
<dbReference type="NCBIfam" id="TIGR03522">
    <property type="entry name" value="GldA_ABC_ATP"/>
    <property type="match status" value="1"/>
</dbReference>
<evidence type="ECO:0000256" key="1">
    <source>
        <dbReference type="ARBA" id="ARBA00005417"/>
    </source>
</evidence>
<organism evidence="7 8">
    <name type="scientific">Robiginitalea myxolifaciens</name>
    <dbReference type="NCBI Taxonomy" id="400055"/>
    <lineage>
        <taxon>Bacteria</taxon>
        <taxon>Pseudomonadati</taxon>
        <taxon>Bacteroidota</taxon>
        <taxon>Flavobacteriia</taxon>
        <taxon>Flavobacteriales</taxon>
        <taxon>Flavobacteriaceae</taxon>
        <taxon>Robiginitalea</taxon>
    </lineage>
</organism>
<evidence type="ECO:0000256" key="2">
    <source>
        <dbReference type="ARBA" id="ARBA00022448"/>
    </source>
</evidence>
<dbReference type="InterPro" id="IPR003439">
    <property type="entry name" value="ABC_transporter-like_ATP-bd"/>
</dbReference>
<evidence type="ECO:0000256" key="5">
    <source>
        <dbReference type="ARBA" id="ARBA00022840"/>
    </source>
</evidence>
<dbReference type="Proteomes" id="UP000199534">
    <property type="component" value="Unassembled WGS sequence"/>
</dbReference>
<name>A0A1I6FRK7_9FLAO</name>
<evidence type="ECO:0000313" key="7">
    <source>
        <dbReference type="EMBL" id="SFR32553.1"/>
    </source>
</evidence>
<keyword evidence="4" id="KW-0547">Nucleotide-binding</keyword>
<dbReference type="InterPro" id="IPR019864">
    <property type="entry name" value="Motility-assoc_ABC_GldA"/>
</dbReference>
<dbReference type="PANTHER" id="PTHR42711">
    <property type="entry name" value="ABC TRANSPORTER ATP-BINDING PROTEIN"/>
    <property type="match status" value="1"/>
</dbReference>
<evidence type="ECO:0000313" key="8">
    <source>
        <dbReference type="Proteomes" id="UP000199534"/>
    </source>
</evidence>
<dbReference type="Gene3D" id="3.40.50.300">
    <property type="entry name" value="P-loop containing nucleotide triphosphate hydrolases"/>
    <property type="match status" value="1"/>
</dbReference>
<evidence type="ECO:0000259" key="6">
    <source>
        <dbReference type="PROSITE" id="PS50893"/>
    </source>
</evidence>
<dbReference type="AlphaFoldDB" id="A0A1I6FRK7"/>
<dbReference type="PROSITE" id="PS50893">
    <property type="entry name" value="ABC_TRANSPORTER_2"/>
    <property type="match status" value="1"/>
</dbReference>
<sequence>MSISVSGITKNFGAQRALDSVSFDITKGEVVGFLGPNGAGKSTLMKILTSYYTPDAGSASVGGFGLEEAPAKVRAILGYLPEHNPLYLELYVREYLGFCASLHGVGRDRVEAVVAQTGLGPEAHKKIGQLSKGYRQRVGLAAALVHDPQVLILDEPTTGLDPNQLVEIRKLIREISSEKTILLSTHIMKEVEAVCDRVLIIDKGKLVADARMKDLRKNQQQVIEVEFDYRVEEVLLNKLKSVSQVKNTGGFVYELTFDTQEDMRPAVFDFAHDNSLKTLQLNHKTRNLEALFTELTTSTSTAD</sequence>
<accession>A0A1I6FRK7</accession>
<dbReference type="EMBL" id="FOYQ01000001">
    <property type="protein sequence ID" value="SFR32553.1"/>
    <property type="molecule type" value="Genomic_DNA"/>
</dbReference>
<feature type="domain" description="ABC transporter" evidence="6">
    <location>
        <begin position="3"/>
        <end position="228"/>
    </location>
</feature>
<dbReference type="RefSeq" id="WP_092980427.1">
    <property type="nucleotide sequence ID" value="NZ_FOYQ01000001.1"/>
</dbReference>
<comment type="similarity">
    <text evidence="1">Belongs to the ABC transporter superfamily.</text>
</comment>
<dbReference type="InterPro" id="IPR050763">
    <property type="entry name" value="ABC_transporter_ATP-binding"/>
</dbReference>
<evidence type="ECO:0000256" key="4">
    <source>
        <dbReference type="ARBA" id="ARBA00022741"/>
    </source>
</evidence>
<dbReference type="InterPro" id="IPR027417">
    <property type="entry name" value="P-loop_NTPase"/>
</dbReference>
<gene>
    <name evidence="7" type="ORF">SAMN04490243_0510</name>
</gene>
<dbReference type="SMART" id="SM00382">
    <property type="entry name" value="AAA"/>
    <property type="match status" value="1"/>
</dbReference>
<keyword evidence="8" id="KW-1185">Reference proteome</keyword>
<dbReference type="PANTHER" id="PTHR42711:SF5">
    <property type="entry name" value="ABC TRANSPORTER ATP-BINDING PROTEIN NATA"/>
    <property type="match status" value="1"/>
</dbReference>
<dbReference type="GO" id="GO:0016887">
    <property type="term" value="F:ATP hydrolysis activity"/>
    <property type="evidence" value="ECO:0007669"/>
    <property type="project" value="InterPro"/>
</dbReference>
<dbReference type="Pfam" id="PF00005">
    <property type="entry name" value="ABC_tran"/>
    <property type="match status" value="1"/>
</dbReference>
<keyword evidence="5" id="KW-0067">ATP-binding</keyword>
<reference evidence="7 8" key="1">
    <citation type="submission" date="2016-10" db="EMBL/GenBank/DDBJ databases">
        <authorList>
            <person name="de Groot N.N."/>
        </authorList>
    </citation>
    <scope>NUCLEOTIDE SEQUENCE [LARGE SCALE GENOMIC DNA]</scope>
    <source>
        <strain evidence="7 8">DSM 21019</strain>
    </source>
</reference>
<keyword evidence="2" id="KW-0813">Transport</keyword>
<dbReference type="SUPFAM" id="SSF52540">
    <property type="entry name" value="P-loop containing nucleoside triphosphate hydrolases"/>
    <property type="match status" value="1"/>
</dbReference>
<proteinExistence type="inferred from homology"/>
<dbReference type="InterPro" id="IPR003593">
    <property type="entry name" value="AAA+_ATPase"/>
</dbReference>
<dbReference type="CDD" id="cd03230">
    <property type="entry name" value="ABC_DR_subfamily_A"/>
    <property type="match status" value="1"/>
</dbReference>
<dbReference type="STRING" id="400055.SAMN04490243_0510"/>